<evidence type="ECO:0000259" key="8">
    <source>
        <dbReference type="Pfam" id="PF13359"/>
    </source>
</evidence>
<evidence type="ECO:0000256" key="3">
    <source>
        <dbReference type="ARBA" id="ARBA00006958"/>
    </source>
</evidence>
<dbReference type="OrthoDB" id="1681765at2759"/>
<gene>
    <name evidence="9" type="ORF">MVEN_00118800</name>
</gene>
<comment type="cofactor">
    <cofactor evidence="1">
        <name>a divalent metal cation</name>
        <dbReference type="ChEBI" id="CHEBI:60240"/>
    </cofactor>
</comment>
<evidence type="ECO:0000256" key="4">
    <source>
        <dbReference type="ARBA" id="ARBA00022722"/>
    </source>
</evidence>
<keyword evidence="5" id="KW-0479">Metal-binding</keyword>
<dbReference type="PANTHER" id="PTHR22930:SF251">
    <property type="entry name" value="DDE TNP4 DOMAIN-CONTAINING PROTEIN"/>
    <property type="match status" value="1"/>
</dbReference>
<evidence type="ECO:0000256" key="1">
    <source>
        <dbReference type="ARBA" id="ARBA00001968"/>
    </source>
</evidence>
<dbReference type="InterPro" id="IPR045249">
    <property type="entry name" value="HARBI1-like"/>
</dbReference>
<dbReference type="Pfam" id="PF13359">
    <property type="entry name" value="DDE_Tnp_4"/>
    <property type="match status" value="1"/>
</dbReference>
<sequence>MLFLYMLSGWEGSTADAMLFFDARKNDLMVPAGKYYLADTNFGSCDAALVPYRGVQYHLAEWGQADIRPANPWELFNLHHAQLRNVVKRIFGVIKGRWQILMRPPEYDMDIQARVPSALAAVHNFILKHDSIEWDRILDDDVEDQTQEHAEKTPTQVILQMVLLLRRRSGDRKPDAMR</sequence>
<organism evidence="9 10">
    <name type="scientific">Mycena venus</name>
    <dbReference type="NCBI Taxonomy" id="2733690"/>
    <lineage>
        <taxon>Eukaryota</taxon>
        <taxon>Fungi</taxon>
        <taxon>Dikarya</taxon>
        <taxon>Basidiomycota</taxon>
        <taxon>Agaricomycotina</taxon>
        <taxon>Agaricomycetes</taxon>
        <taxon>Agaricomycetidae</taxon>
        <taxon>Agaricales</taxon>
        <taxon>Marasmiineae</taxon>
        <taxon>Mycenaceae</taxon>
        <taxon>Mycena</taxon>
    </lineage>
</organism>
<feature type="domain" description="DDE Tnp4" evidence="8">
    <location>
        <begin position="3"/>
        <end position="124"/>
    </location>
</feature>
<dbReference type="GO" id="GO:0046872">
    <property type="term" value="F:metal ion binding"/>
    <property type="evidence" value="ECO:0007669"/>
    <property type="project" value="UniProtKB-KW"/>
</dbReference>
<proteinExistence type="inferred from homology"/>
<dbReference type="PANTHER" id="PTHR22930">
    <property type="match status" value="1"/>
</dbReference>
<protein>
    <submittedName>
        <fullName evidence="9">Putative nuclease HARBI1</fullName>
    </submittedName>
</protein>
<keyword evidence="4" id="KW-0540">Nuclease</keyword>
<dbReference type="EMBL" id="JACAZI010000001">
    <property type="protein sequence ID" value="KAF7372562.1"/>
    <property type="molecule type" value="Genomic_DNA"/>
</dbReference>
<keyword evidence="6" id="KW-0378">Hydrolase</keyword>
<keyword evidence="7" id="KW-0539">Nucleus</keyword>
<comment type="similarity">
    <text evidence="3">Belongs to the HARBI1 family.</text>
</comment>
<accession>A0A8H6Z876</accession>
<evidence type="ECO:0000313" key="10">
    <source>
        <dbReference type="Proteomes" id="UP000620124"/>
    </source>
</evidence>
<comment type="subcellular location">
    <subcellularLocation>
        <location evidence="2">Nucleus</location>
    </subcellularLocation>
</comment>
<name>A0A8H6Z876_9AGAR</name>
<evidence type="ECO:0000256" key="6">
    <source>
        <dbReference type="ARBA" id="ARBA00022801"/>
    </source>
</evidence>
<reference evidence="9" key="1">
    <citation type="submission" date="2020-05" db="EMBL/GenBank/DDBJ databases">
        <title>Mycena genomes resolve the evolution of fungal bioluminescence.</title>
        <authorList>
            <person name="Tsai I.J."/>
        </authorList>
    </citation>
    <scope>NUCLEOTIDE SEQUENCE</scope>
    <source>
        <strain evidence="9">CCC161011</strain>
    </source>
</reference>
<evidence type="ECO:0000313" key="9">
    <source>
        <dbReference type="EMBL" id="KAF7372562.1"/>
    </source>
</evidence>
<dbReference type="AlphaFoldDB" id="A0A8H6Z876"/>
<dbReference type="GO" id="GO:0005634">
    <property type="term" value="C:nucleus"/>
    <property type="evidence" value="ECO:0007669"/>
    <property type="project" value="UniProtKB-SubCell"/>
</dbReference>
<keyword evidence="10" id="KW-1185">Reference proteome</keyword>
<dbReference type="GO" id="GO:0016787">
    <property type="term" value="F:hydrolase activity"/>
    <property type="evidence" value="ECO:0007669"/>
    <property type="project" value="UniProtKB-KW"/>
</dbReference>
<dbReference type="GO" id="GO:0004518">
    <property type="term" value="F:nuclease activity"/>
    <property type="evidence" value="ECO:0007669"/>
    <property type="project" value="UniProtKB-KW"/>
</dbReference>
<comment type="caution">
    <text evidence="9">The sequence shown here is derived from an EMBL/GenBank/DDBJ whole genome shotgun (WGS) entry which is preliminary data.</text>
</comment>
<evidence type="ECO:0000256" key="2">
    <source>
        <dbReference type="ARBA" id="ARBA00004123"/>
    </source>
</evidence>
<dbReference type="InterPro" id="IPR027806">
    <property type="entry name" value="HARBI1_dom"/>
</dbReference>
<evidence type="ECO:0000256" key="7">
    <source>
        <dbReference type="ARBA" id="ARBA00023242"/>
    </source>
</evidence>
<dbReference type="Proteomes" id="UP000620124">
    <property type="component" value="Unassembled WGS sequence"/>
</dbReference>
<evidence type="ECO:0000256" key="5">
    <source>
        <dbReference type="ARBA" id="ARBA00022723"/>
    </source>
</evidence>